<evidence type="ECO:0000259" key="2">
    <source>
        <dbReference type="Pfam" id="PF00155"/>
    </source>
</evidence>
<dbReference type="AlphaFoldDB" id="A0A806K018"/>
<dbReference type="InterPro" id="IPR004839">
    <property type="entry name" value="Aminotransferase_I/II_large"/>
</dbReference>
<dbReference type="Gene3D" id="3.40.640.10">
    <property type="entry name" value="Type I PLP-dependent aspartate aminotransferase-like (Major domain)"/>
    <property type="match status" value="1"/>
</dbReference>
<protein>
    <recommendedName>
        <fullName evidence="1">Aminotransferase</fullName>
        <ecNumber evidence="1">2.6.1.-</ecNumber>
    </recommendedName>
</protein>
<evidence type="ECO:0000313" key="3">
    <source>
        <dbReference type="EMBL" id="AGS52932.1"/>
    </source>
</evidence>
<name>A0A806K018_9BACT</name>
<comment type="similarity">
    <text evidence="1">Belongs to the class-I pyridoxal-phosphate-dependent aminotransferase family.</text>
</comment>
<accession>A0A806K018</accession>
<dbReference type="Pfam" id="PF00155">
    <property type="entry name" value="Aminotran_1_2"/>
    <property type="match status" value="1"/>
</dbReference>
<dbReference type="GO" id="GO:0008483">
    <property type="term" value="F:transaminase activity"/>
    <property type="evidence" value="ECO:0007669"/>
    <property type="project" value="UniProtKB-KW"/>
</dbReference>
<organism evidence="3">
    <name type="scientific">uncultured bacterium contig00019</name>
    <dbReference type="NCBI Taxonomy" id="1181510"/>
    <lineage>
        <taxon>Bacteria</taxon>
        <taxon>environmental samples</taxon>
    </lineage>
</organism>
<evidence type="ECO:0000256" key="1">
    <source>
        <dbReference type="RuleBase" id="RU000481"/>
    </source>
</evidence>
<dbReference type="EC" id="2.6.1.-" evidence="1"/>
<feature type="domain" description="Aminotransferase class I/classII large" evidence="2">
    <location>
        <begin position="36"/>
        <end position="381"/>
    </location>
</feature>
<dbReference type="CDD" id="cd00609">
    <property type="entry name" value="AAT_like"/>
    <property type="match status" value="1"/>
</dbReference>
<dbReference type="PANTHER" id="PTHR42691">
    <property type="entry name" value="ASPARTATE AMINOTRANSFERASE YHDR-RELATED"/>
    <property type="match status" value="1"/>
</dbReference>
<sequence>MALAISVKNALSSSSMIRKMFEEGIQLKKQHGADRVFDFSLGNPDVDPPKAFHDVLVRLAQEDEKGSHGYMPNAGYPFVREALARKISREQNVNADSSHVIMAAGAAGGLNTVFKAICNPGDEIIVSRPFFMEYRAYAANSRAELVEIDTLDDFNPDLAAINSALSEKTAAVLINSPNNPTGKVYPASVLSGLASILEEHGKKTGRFPYLVSDEPYREIAYNIEAPPFLSCYRESIVVSSYSKNLSLPGERIGYIAVNPAISQKDDIVNGMIYCSRVLGFVNAPALMQRIVASLTEERVDVSIYRNRRDAFMKVLDGAGIEYSVPEGAFYLFCKVPARKTGETAKDSEFTAFLKDHLILGVPGSAFGKPGWLRFAYCVDEKIINASAASFKQAMEDW</sequence>
<dbReference type="EMBL" id="JQ844216">
    <property type="protein sequence ID" value="AGS52932.1"/>
    <property type="molecule type" value="Genomic_DNA"/>
</dbReference>
<dbReference type="InterPro" id="IPR015424">
    <property type="entry name" value="PyrdxlP-dep_Trfase"/>
</dbReference>
<dbReference type="SUPFAM" id="SSF53383">
    <property type="entry name" value="PLP-dependent transferases"/>
    <property type="match status" value="1"/>
</dbReference>
<keyword evidence="1 3" id="KW-0032">Aminotransferase</keyword>
<keyword evidence="1 3" id="KW-0808">Transferase</keyword>
<proteinExistence type="inferred from homology"/>
<reference evidence="3" key="1">
    <citation type="submission" date="2012-03" db="EMBL/GenBank/DDBJ databases">
        <title>Functional metagenomics reveals considerable lignocellulase gene clusters in the gut microbiome of a wood-feeding higher termite.</title>
        <authorList>
            <person name="Liu N."/>
        </authorList>
    </citation>
    <scope>NUCLEOTIDE SEQUENCE</scope>
</reference>
<dbReference type="InterPro" id="IPR015421">
    <property type="entry name" value="PyrdxlP-dep_Trfase_major"/>
</dbReference>
<dbReference type="PROSITE" id="PS00105">
    <property type="entry name" value="AA_TRANSFER_CLASS_1"/>
    <property type="match status" value="1"/>
</dbReference>
<comment type="cofactor">
    <cofactor evidence="1">
        <name>pyridoxal 5'-phosphate</name>
        <dbReference type="ChEBI" id="CHEBI:597326"/>
    </cofactor>
</comment>
<dbReference type="InterPro" id="IPR004838">
    <property type="entry name" value="NHTrfase_class1_PyrdxlP-BS"/>
</dbReference>
<dbReference type="PANTHER" id="PTHR42691:SF1">
    <property type="entry name" value="ASPARTATE AMINOTRANSFERASE YHDR-RELATED"/>
    <property type="match status" value="1"/>
</dbReference>
<dbReference type="GO" id="GO:0030170">
    <property type="term" value="F:pyridoxal phosphate binding"/>
    <property type="evidence" value="ECO:0007669"/>
    <property type="project" value="InterPro"/>
</dbReference>
<dbReference type="NCBIfam" id="NF005305">
    <property type="entry name" value="PRK06836.1"/>
    <property type="match status" value="1"/>
</dbReference>